<sequence>MTRENIERLENARVALYQLELVQDMAKTHTDNHYPIHEYAYLLDNFVKVIKDNLGDMTTTK</sequence>
<gene>
    <name evidence="1" type="ORF">NCTC10359_02378</name>
</gene>
<reference evidence="1 2" key="1">
    <citation type="submission" date="2018-06" db="EMBL/GenBank/DDBJ databases">
        <authorList>
            <consortium name="Pathogen Informatics"/>
            <person name="Doyle S."/>
        </authorList>
    </citation>
    <scope>NUCLEOTIDE SEQUENCE [LARGE SCALE GENOMIC DNA]</scope>
    <source>
        <strain evidence="1 2">NCTC10359</strain>
    </source>
</reference>
<evidence type="ECO:0000313" key="2">
    <source>
        <dbReference type="Proteomes" id="UP000254437"/>
    </source>
</evidence>
<dbReference type="EMBL" id="UGQU01000003">
    <property type="protein sequence ID" value="STZ63935.1"/>
    <property type="molecule type" value="Genomic_DNA"/>
</dbReference>
<dbReference type="AlphaFoldDB" id="A0A378TSU5"/>
<organism evidence="1 2">
    <name type="scientific">Moraxella lacunata</name>
    <dbReference type="NCBI Taxonomy" id="477"/>
    <lineage>
        <taxon>Bacteria</taxon>
        <taxon>Pseudomonadati</taxon>
        <taxon>Pseudomonadota</taxon>
        <taxon>Gammaproteobacteria</taxon>
        <taxon>Moraxellales</taxon>
        <taxon>Moraxellaceae</taxon>
        <taxon>Moraxella</taxon>
    </lineage>
</organism>
<name>A0A378TSU5_MORLA</name>
<proteinExistence type="predicted"/>
<accession>A0A378TSU5</accession>
<dbReference type="Proteomes" id="UP000254437">
    <property type="component" value="Unassembled WGS sequence"/>
</dbReference>
<protein>
    <submittedName>
        <fullName evidence="1">Uncharacterized protein</fullName>
    </submittedName>
</protein>
<evidence type="ECO:0000313" key="1">
    <source>
        <dbReference type="EMBL" id="STZ63935.1"/>
    </source>
</evidence>